<dbReference type="PANTHER" id="PTHR42774">
    <property type="entry name" value="PHOSPHOTRANSFERASE SYSTEM TRANSPORT PROTEIN"/>
    <property type="match status" value="1"/>
</dbReference>
<evidence type="ECO:0000313" key="2">
    <source>
        <dbReference type="EMBL" id="PFG29739.1"/>
    </source>
</evidence>
<feature type="domain" description="Carbohydrate kinase PfkB" evidence="1">
    <location>
        <begin position="46"/>
        <end position="304"/>
    </location>
</feature>
<dbReference type="Pfam" id="PF00294">
    <property type="entry name" value="PfkB"/>
    <property type="match status" value="1"/>
</dbReference>
<dbReference type="InterPro" id="IPR052562">
    <property type="entry name" value="Ketohexokinase-related"/>
</dbReference>
<dbReference type="EMBL" id="PDJE01000001">
    <property type="protein sequence ID" value="PFG29739.1"/>
    <property type="molecule type" value="Genomic_DNA"/>
</dbReference>
<accession>A0A2A9DV02</accession>
<dbReference type="GO" id="GO:0016301">
    <property type="term" value="F:kinase activity"/>
    <property type="evidence" value="ECO:0007669"/>
    <property type="project" value="UniProtKB-KW"/>
</dbReference>
<keyword evidence="2" id="KW-0808">Transferase</keyword>
<evidence type="ECO:0000259" key="1">
    <source>
        <dbReference type="Pfam" id="PF00294"/>
    </source>
</evidence>
<dbReference type="Gene3D" id="3.40.1190.20">
    <property type="match status" value="1"/>
</dbReference>
<comment type="caution">
    <text evidence="2">The sequence shown here is derived from an EMBL/GenBank/DDBJ whole genome shotgun (WGS) entry which is preliminary data.</text>
</comment>
<name>A0A2A9DV02_9MICO</name>
<sequence>MSDMNPSHSVQTSTPEQPLDLFLAGSLFFDVIFTGLTSRMAPGTEVMADGMGSVPGGIANLAVAASRLGLNTGLSTGFGDDAYGRWSWSLLSKQEHIDLSRSRMFEHWHSAVTVSIATDGDRSMITHGHDMPESFATMIGNPPSASACIIDLHTSHDEEPWWNSVDTAATKIFADSGWDPTEKWDVATLAPLDRCHAFLPNHVEAMKYTRTETPEQALTKLADRVPLAVVTRGADGAIAVDSETGERASAPGLPVRAFDATGAGDVFAAGIVLGTLEGWPLEQRLRFAILCSGLAVENFGGSLASPGWGDIADWWAMLRSRSDAYSRELSREYGFLDDAIPRHATRSVRRAEATFGLLDEAEHHAHGTFSPPQTPTHKDT</sequence>
<dbReference type="AlphaFoldDB" id="A0A2A9DV02"/>
<organism evidence="2 3">
    <name type="scientific">Paramicrobacterium agarici</name>
    <dbReference type="NCBI Taxonomy" id="630514"/>
    <lineage>
        <taxon>Bacteria</taxon>
        <taxon>Bacillati</taxon>
        <taxon>Actinomycetota</taxon>
        <taxon>Actinomycetes</taxon>
        <taxon>Micrococcales</taxon>
        <taxon>Microbacteriaceae</taxon>
        <taxon>Paramicrobacterium</taxon>
    </lineage>
</organism>
<reference evidence="2 3" key="1">
    <citation type="submission" date="2017-10" db="EMBL/GenBank/DDBJ databases">
        <title>Sequencing the genomes of 1000 actinobacteria strains.</title>
        <authorList>
            <person name="Klenk H.-P."/>
        </authorList>
    </citation>
    <scope>NUCLEOTIDE SEQUENCE [LARGE SCALE GENOMIC DNA]</scope>
    <source>
        <strain evidence="2 3">DSM 21798</strain>
    </source>
</reference>
<dbReference type="PANTHER" id="PTHR42774:SF3">
    <property type="entry name" value="KETOHEXOKINASE"/>
    <property type="match status" value="1"/>
</dbReference>
<dbReference type="InterPro" id="IPR029056">
    <property type="entry name" value="Ribokinase-like"/>
</dbReference>
<keyword evidence="2" id="KW-0418">Kinase</keyword>
<dbReference type="SUPFAM" id="SSF53613">
    <property type="entry name" value="Ribokinase-like"/>
    <property type="match status" value="1"/>
</dbReference>
<protein>
    <submittedName>
        <fullName evidence="2">Sugar/nucleoside kinase (Ribokinase family)</fullName>
    </submittedName>
</protein>
<dbReference type="Proteomes" id="UP000221369">
    <property type="component" value="Unassembled WGS sequence"/>
</dbReference>
<proteinExistence type="predicted"/>
<dbReference type="InterPro" id="IPR011611">
    <property type="entry name" value="PfkB_dom"/>
</dbReference>
<evidence type="ECO:0000313" key="3">
    <source>
        <dbReference type="Proteomes" id="UP000221369"/>
    </source>
</evidence>
<gene>
    <name evidence="2" type="ORF">ATJ78_0654</name>
</gene>
<keyword evidence="3" id="KW-1185">Reference proteome</keyword>